<organism evidence="2 3">
    <name type="scientific">Halocatena pleomorpha</name>
    <dbReference type="NCBI Taxonomy" id="1785090"/>
    <lineage>
        <taxon>Archaea</taxon>
        <taxon>Methanobacteriati</taxon>
        <taxon>Methanobacteriota</taxon>
        <taxon>Stenosarchaea group</taxon>
        <taxon>Halobacteria</taxon>
        <taxon>Halobacteriales</taxon>
        <taxon>Natronomonadaceae</taxon>
        <taxon>Halocatena</taxon>
    </lineage>
</organism>
<dbReference type="RefSeq" id="WP_124955280.1">
    <property type="nucleotide sequence ID" value="NZ_RRCH01000024.1"/>
</dbReference>
<dbReference type="OrthoDB" id="275417at2157"/>
<evidence type="ECO:0000313" key="3">
    <source>
        <dbReference type="Proteomes" id="UP000282322"/>
    </source>
</evidence>
<keyword evidence="1" id="KW-0175">Coiled coil</keyword>
<protein>
    <submittedName>
        <fullName evidence="2">Uncharacterized protein</fullName>
    </submittedName>
</protein>
<dbReference type="EMBL" id="RRCH01000024">
    <property type="protein sequence ID" value="RRJ29983.1"/>
    <property type="molecule type" value="Genomic_DNA"/>
</dbReference>
<evidence type="ECO:0000313" key="2">
    <source>
        <dbReference type="EMBL" id="RRJ29983.1"/>
    </source>
</evidence>
<dbReference type="AlphaFoldDB" id="A0A3P3RBY2"/>
<reference evidence="2 3" key="1">
    <citation type="submission" date="2018-11" db="EMBL/GenBank/DDBJ databases">
        <title>Taxonoimc description of Halomarina strain SPP-AMP-1.</title>
        <authorList>
            <person name="Pal Y."/>
            <person name="Srinivasana K."/>
            <person name="Verma A."/>
            <person name="Kumar P."/>
        </authorList>
    </citation>
    <scope>NUCLEOTIDE SEQUENCE [LARGE SCALE GENOMIC DNA]</scope>
    <source>
        <strain evidence="2 3">SPP-AMP-1</strain>
    </source>
</reference>
<name>A0A3P3RBY2_9EURY</name>
<dbReference type="Proteomes" id="UP000282322">
    <property type="component" value="Unassembled WGS sequence"/>
</dbReference>
<proteinExistence type="predicted"/>
<gene>
    <name evidence="2" type="ORF">EIK79_11610</name>
</gene>
<comment type="caution">
    <text evidence="2">The sequence shown here is derived from an EMBL/GenBank/DDBJ whole genome shotgun (WGS) entry which is preliminary data.</text>
</comment>
<feature type="coiled-coil region" evidence="1">
    <location>
        <begin position="240"/>
        <end position="304"/>
    </location>
</feature>
<evidence type="ECO:0000256" key="1">
    <source>
        <dbReference type="SAM" id="Coils"/>
    </source>
</evidence>
<accession>A0A3P3RBY2</accession>
<sequence>MESEVDTSILNSVNIKRFTKSVLEEYGAEIDRSNSAKWEVTFPGELSRRLDRDHGTLVFDAADRELGSGDLLVQPGTTVFSTLLNLVQQPGSIGRLRLTEDTLQVNPPTVLQESDLTVEITDFSERTSDVALAFHFRAQFETPSSFHNEEMFSVTVDPVTQARLPELTKRLVSHLPQLLQQNNEHPPRNVSDTQVQQAFEEAQQTVIDRSRPIISELKEEADDSASERIQEITDWYDQRRSELDQQLTEQRQEIHKWENKRRKARKDSTRRKYITNRREAEQELTQLQRKIEEKKEELNAEERTEIDKVIDRNEIDVDVSLIGVTEVAYVRGILALELSSNHTAATVELSYLPATDAFRGLDCSVCSQDLTEGVLPKLCTNGHLIGDPCATSCRSCGLTYCEDCDGTEHCTPCVVCWEDVCQECLQTCASCGTAVCADHSEFCDSCESITCHLCGEECATGGTFHCDSHLTHCSDCDDHHCDVHTRRCSVCESPRCETDIERCSACDDLICSDHSAICTMCGETLCEEHTEVCVTCAEGQDSEEKTFCQTHATQCSVGEETVCSNHRVSRPLGTGHLCQNHHDTCDTCEIIYSIPVLNDGQCTACRSLGDVAQTQIPTEIASDFRSVEAGSNDAYMVILGKKLLGRNKVVIYDVQAEQEVDRYSAGMLKQLMGAYK</sequence>
<keyword evidence="3" id="KW-1185">Reference proteome</keyword>